<dbReference type="AlphaFoldDB" id="A0A3B1AN48"/>
<dbReference type="GO" id="GO:0016020">
    <property type="term" value="C:membrane"/>
    <property type="evidence" value="ECO:0007669"/>
    <property type="project" value="InterPro"/>
</dbReference>
<organism evidence="3">
    <name type="scientific">hydrothermal vent metagenome</name>
    <dbReference type="NCBI Taxonomy" id="652676"/>
    <lineage>
        <taxon>unclassified sequences</taxon>
        <taxon>metagenomes</taxon>
        <taxon>ecological metagenomes</taxon>
    </lineage>
</organism>
<accession>A0A3B1AN48</accession>
<reference evidence="3" key="1">
    <citation type="submission" date="2018-06" db="EMBL/GenBank/DDBJ databases">
        <authorList>
            <person name="Zhirakovskaya E."/>
        </authorList>
    </citation>
    <scope>NUCLEOTIDE SEQUENCE</scope>
</reference>
<keyword evidence="1" id="KW-0472">Membrane</keyword>
<proteinExistence type="predicted"/>
<feature type="transmembrane region" description="Helical" evidence="1">
    <location>
        <begin position="12"/>
        <end position="34"/>
    </location>
</feature>
<feature type="transmembrane region" description="Helical" evidence="1">
    <location>
        <begin position="77"/>
        <end position="96"/>
    </location>
</feature>
<sequence>MQSIKQSSKPANSFTLLPTFSLLLSASLWGLIWYPLRLLEEAGLSGLWSTLFIYLGTLPVLLYLLHGRYHEFRQAPWLLLGLALASGWCNVSFVLAVLDGNIVRVLLLFYLSPFWATLIGWWFLGEHIHRSSLLVLAVAMVGAIIMLWHVEMGLPFPESTADWLALSSGFSFAISNAFVRKAHHISIQTRTSTGWLGVLLIVLVLLFIFTPTLGEAAGLTMLAALLIGLFGITIMTLTVVYGVTHMPLHRSAIILLFEIIVGAVSSQLLTNEVISVQEWFGGALVMLAAFLSAKKQAE</sequence>
<feature type="transmembrane region" description="Helical" evidence="1">
    <location>
        <begin position="216"/>
        <end position="240"/>
    </location>
</feature>
<dbReference type="InterPro" id="IPR037185">
    <property type="entry name" value="EmrE-like"/>
</dbReference>
<dbReference type="PANTHER" id="PTHR22911">
    <property type="entry name" value="ACYL-MALONYL CONDENSING ENZYME-RELATED"/>
    <property type="match status" value="1"/>
</dbReference>
<feature type="transmembrane region" description="Helical" evidence="1">
    <location>
        <begin position="191"/>
        <end position="210"/>
    </location>
</feature>
<evidence type="ECO:0000259" key="2">
    <source>
        <dbReference type="Pfam" id="PF00892"/>
    </source>
</evidence>
<feature type="transmembrane region" description="Helical" evidence="1">
    <location>
        <begin position="252"/>
        <end position="270"/>
    </location>
</feature>
<feature type="domain" description="EamA" evidence="2">
    <location>
        <begin position="161"/>
        <end position="292"/>
    </location>
</feature>
<feature type="domain" description="EamA" evidence="2">
    <location>
        <begin position="20"/>
        <end position="147"/>
    </location>
</feature>
<dbReference type="SUPFAM" id="SSF103481">
    <property type="entry name" value="Multidrug resistance efflux transporter EmrE"/>
    <property type="match status" value="2"/>
</dbReference>
<gene>
    <name evidence="3" type="ORF">MNBD_GAMMA25-2652</name>
</gene>
<feature type="transmembrane region" description="Helical" evidence="1">
    <location>
        <begin position="276"/>
        <end position="293"/>
    </location>
</feature>
<feature type="transmembrane region" description="Helical" evidence="1">
    <location>
        <begin position="102"/>
        <end position="124"/>
    </location>
</feature>
<dbReference type="EMBL" id="UOFY01000015">
    <property type="protein sequence ID" value="VAX07369.1"/>
    <property type="molecule type" value="Genomic_DNA"/>
</dbReference>
<keyword evidence="1" id="KW-0812">Transmembrane</keyword>
<dbReference type="InterPro" id="IPR000620">
    <property type="entry name" value="EamA_dom"/>
</dbReference>
<dbReference type="Pfam" id="PF00892">
    <property type="entry name" value="EamA"/>
    <property type="match status" value="2"/>
</dbReference>
<protein>
    <recommendedName>
        <fullName evidence="2">EamA domain-containing protein</fullName>
    </recommendedName>
</protein>
<feature type="transmembrane region" description="Helical" evidence="1">
    <location>
        <begin position="131"/>
        <end position="149"/>
    </location>
</feature>
<keyword evidence="1" id="KW-1133">Transmembrane helix</keyword>
<feature type="transmembrane region" description="Helical" evidence="1">
    <location>
        <begin position="46"/>
        <end position="65"/>
    </location>
</feature>
<feature type="transmembrane region" description="Helical" evidence="1">
    <location>
        <begin position="161"/>
        <end position="179"/>
    </location>
</feature>
<name>A0A3B1AN48_9ZZZZ</name>
<evidence type="ECO:0000313" key="3">
    <source>
        <dbReference type="EMBL" id="VAX07369.1"/>
    </source>
</evidence>
<evidence type="ECO:0000256" key="1">
    <source>
        <dbReference type="SAM" id="Phobius"/>
    </source>
</evidence>